<sequence length="131" mass="15630">MEDKKVLENFVNTIEKKDDGCYVRLPWKEIPVKPPDNRAIALRRLMSVWTSLQRDKDLLEKYNDIFQEQLRSNIIEKVTDEKKPVEDKIHYLPHQAVLTPQKNTTRIRIVFDASAHYEYSPSLMMHYIEDQ</sequence>
<dbReference type="AlphaFoldDB" id="A0A7I4Z590"/>
<protein>
    <submittedName>
        <fullName evidence="2">DUF1758 domain-containing protein</fullName>
    </submittedName>
</protein>
<organism evidence="1 2">
    <name type="scientific">Haemonchus contortus</name>
    <name type="common">Barber pole worm</name>
    <dbReference type="NCBI Taxonomy" id="6289"/>
    <lineage>
        <taxon>Eukaryota</taxon>
        <taxon>Metazoa</taxon>
        <taxon>Ecdysozoa</taxon>
        <taxon>Nematoda</taxon>
        <taxon>Chromadorea</taxon>
        <taxon>Rhabditida</taxon>
        <taxon>Rhabditina</taxon>
        <taxon>Rhabditomorpha</taxon>
        <taxon>Strongyloidea</taxon>
        <taxon>Trichostrongylidae</taxon>
        <taxon>Haemonchus</taxon>
    </lineage>
</organism>
<reference evidence="2" key="1">
    <citation type="submission" date="2020-12" db="UniProtKB">
        <authorList>
            <consortium name="WormBaseParasite"/>
        </authorList>
    </citation>
    <scope>IDENTIFICATION</scope>
    <source>
        <strain evidence="2">MHco3</strain>
    </source>
</reference>
<dbReference type="Proteomes" id="UP000025227">
    <property type="component" value="Unplaced"/>
</dbReference>
<dbReference type="PANTHER" id="PTHR47331:SF1">
    <property type="entry name" value="GAG-LIKE PROTEIN"/>
    <property type="match status" value="1"/>
</dbReference>
<dbReference type="OMA" id="FMTEYLE"/>
<dbReference type="PANTHER" id="PTHR47331">
    <property type="entry name" value="PHD-TYPE DOMAIN-CONTAINING PROTEIN"/>
    <property type="match status" value="1"/>
</dbReference>
<dbReference type="OrthoDB" id="5864674at2759"/>
<dbReference type="WBParaSite" id="HCON_00178320-00001">
    <property type="protein sequence ID" value="HCON_00178320-00001"/>
    <property type="gene ID" value="HCON_00178320"/>
</dbReference>
<evidence type="ECO:0000313" key="2">
    <source>
        <dbReference type="WBParaSite" id="HCON_00178320-00001"/>
    </source>
</evidence>
<name>A0A7I4Z590_HAECO</name>
<evidence type="ECO:0000313" key="1">
    <source>
        <dbReference type="Proteomes" id="UP000025227"/>
    </source>
</evidence>
<proteinExistence type="predicted"/>
<accession>A0A7I4Z590</accession>
<keyword evidence="1" id="KW-1185">Reference proteome</keyword>